<protein>
    <recommendedName>
        <fullName evidence="5">Fibronectin type-III domain-containing protein</fullName>
    </recommendedName>
</protein>
<comment type="caution">
    <text evidence="3">The sequence shown here is derived from an EMBL/GenBank/DDBJ whole genome shotgun (WGS) entry which is preliminary data.</text>
</comment>
<keyword evidence="2" id="KW-1133">Transmembrane helix</keyword>
<evidence type="ECO:0008006" key="5">
    <source>
        <dbReference type="Google" id="ProtNLM"/>
    </source>
</evidence>
<sequence>MGLKRGIVPIALLAAVVVGVVVVASVRLFAQNVDNRPIGNDLLAGICNVNPNFPRCQPSPSPTPLDGNSPTPSDPARSIPRPSCAPPSVLTGDICIDPTPSPPASATPSPVRLRSSPSPMPSVTPNPPMVVTYVPTNITAKGATLRANIYPNGLTTTAWFRVFDSYRPNDGCEDNENGTKVPSPYNFVIYQGSSSSNLTYTVDNLSPNKSYSFCAIAQNAKGKKLGNIVAFITGQ</sequence>
<proteinExistence type="predicted"/>
<feature type="transmembrane region" description="Helical" evidence="2">
    <location>
        <begin position="7"/>
        <end position="30"/>
    </location>
</feature>
<name>A0A1F5HHN2_9BACT</name>
<accession>A0A1F5HHN2</accession>
<organism evidence="3 4">
    <name type="scientific">Candidatus Curtissbacteria bacterium RIFCSPHIGHO2_12_FULL_41_17</name>
    <dbReference type="NCBI Taxonomy" id="1797722"/>
    <lineage>
        <taxon>Bacteria</taxon>
        <taxon>Candidatus Curtissiibacteriota</taxon>
    </lineage>
</organism>
<dbReference type="Proteomes" id="UP000178369">
    <property type="component" value="Unassembled WGS sequence"/>
</dbReference>
<gene>
    <name evidence="3" type="ORF">A3F45_02100</name>
</gene>
<feature type="compositionally biased region" description="Low complexity" evidence="1">
    <location>
        <begin position="106"/>
        <end position="117"/>
    </location>
</feature>
<evidence type="ECO:0000256" key="1">
    <source>
        <dbReference type="SAM" id="MobiDB-lite"/>
    </source>
</evidence>
<reference evidence="3 4" key="1">
    <citation type="journal article" date="2016" name="Nat. Commun.">
        <title>Thousands of microbial genomes shed light on interconnected biogeochemical processes in an aquifer system.</title>
        <authorList>
            <person name="Anantharaman K."/>
            <person name="Brown C.T."/>
            <person name="Hug L.A."/>
            <person name="Sharon I."/>
            <person name="Castelle C.J."/>
            <person name="Probst A.J."/>
            <person name="Thomas B.C."/>
            <person name="Singh A."/>
            <person name="Wilkins M.J."/>
            <person name="Karaoz U."/>
            <person name="Brodie E.L."/>
            <person name="Williams K.H."/>
            <person name="Hubbard S.S."/>
            <person name="Banfield J.F."/>
        </authorList>
    </citation>
    <scope>NUCLEOTIDE SEQUENCE [LARGE SCALE GENOMIC DNA]</scope>
</reference>
<dbReference type="AlphaFoldDB" id="A0A1F5HHN2"/>
<feature type="region of interest" description="Disordered" evidence="1">
    <location>
        <begin position="55"/>
        <end position="124"/>
    </location>
</feature>
<dbReference type="EMBL" id="MFBL01000052">
    <property type="protein sequence ID" value="OGE03642.1"/>
    <property type="molecule type" value="Genomic_DNA"/>
</dbReference>
<keyword evidence="2" id="KW-0812">Transmembrane</keyword>
<evidence type="ECO:0000313" key="4">
    <source>
        <dbReference type="Proteomes" id="UP000178369"/>
    </source>
</evidence>
<keyword evidence="2" id="KW-0472">Membrane</keyword>
<evidence type="ECO:0000313" key="3">
    <source>
        <dbReference type="EMBL" id="OGE03642.1"/>
    </source>
</evidence>
<evidence type="ECO:0000256" key="2">
    <source>
        <dbReference type="SAM" id="Phobius"/>
    </source>
</evidence>